<gene>
    <name evidence="1" type="ORF">ELS20_03595</name>
</gene>
<dbReference type="AlphaFoldDB" id="A0A482T4M2"/>
<dbReference type="InterPro" id="IPR039498">
    <property type="entry name" value="NTP_transf_5"/>
</dbReference>
<dbReference type="EMBL" id="RZIG01000002">
    <property type="protein sequence ID" value="RYJ09202.1"/>
    <property type="molecule type" value="Genomic_DNA"/>
</dbReference>
<evidence type="ECO:0008006" key="3">
    <source>
        <dbReference type="Google" id="ProtNLM"/>
    </source>
</evidence>
<evidence type="ECO:0000313" key="1">
    <source>
        <dbReference type="EMBL" id="RYJ09202.1"/>
    </source>
</evidence>
<sequence>MLTEAEPELQLVVDCVRTAIVTDASPELPALDDTPDWDRVVELARYHGVVQLLYQGLEPMARESSAAFTVPESVLTRLNSTVQGKRMRNLAFTTELQEIIESFETRGVRAVPFKGPVLSAATYDDATVREYNDLDLLVHPEDITVAADILEERGYEWRGGTPRLDDAALLGGPVTKAIVHEYEMRGPEFDVELRWRVGDAERPFSTSFGELWDRRDTVSVGGQPLPALAQPDRLLVLAFHGTKHRWYLLKWLCDFVAALESTEADWSHVLARARETGVQRNLLLGAALARTVFGYALPAPILDRLRTDDRVTELTEAVVESLAAGTPQAPTQFEAAQFHLAASDSATALVPLLLLHSSLHPTYSEYQFCPLPGPLHPLYYVIWPLRLLLEVPQWQRQRSEEPLDEAT</sequence>
<name>A0A482T4M2_HALHI</name>
<accession>A0A482T4M2</accession>
<dbReference type="GeneID" id="23804979"/>
<protein>
    <recommendedName>
        <fullName evidence="3">Nucleotidyltransferase family protein</fullName>
    </recommendedName>
</protein>
<evidence type="ECO:0000313" key="2">
    <source>
        <dbReference type="Proteomes" id="UP000293535"/>
    </source>
</evidence>
<dbReference type="RefSeq" id="WP_023843229.1">
    <property type="nucleotide sequence ID" value="NZ_BAABRG010000002.1"/>
</dbReference>
<proteinExistence type="predicted"/>
<comment type="caution">
    <text evidence="1">The sequence shown here is derived from an EMBL/GenBank/DDBJ whole genome shotgun (WGS) entry which is preliminary data.</text>
</comment>
<reference evidence="1 2" key="1">
    <citation type="submission" date="2018-12" db="EMBL/GenBank/DDBJ databases">
        <title>Draft genome sequence of Haloarcula hispinica strain 18.1, an halophilic archaeon isolated from Chott El Jerid of Southern Tunisia.</title>
        <authorList>
            <person name="Najjari A."/>
            <person name="Ben Dhia O."/>
            <person name="Ferjani R."/>
            <person name="Mahjoubi M."/>
            <person name="Sghaier H."/>
            <person name="Elshahed M."/>
            <person name="Ouzari H.I."/>
            <person name="Cherid A."/>
            <person name="Youssef N."/>
        </authorList>
    </citation>
    <scope>NUCLEOTIDE SEQUENCE [LARGE SCALE GENOMIC DNA]</scope>
    <source>
        <strain evidence="1 2">18.1</strain>
    </source>
</reference>
<dbReference type="Proteomes" id="UP000293535">
    <property type="component" value="Unassembled WGS sequence"/>
</dbReference>
<organism evidence="1 2">
    <name type="scientific">Haloarcula hispanica</name>
    <dbReference type="NCBI Taxonomy" id="51589"/>
    <lineage>
        <taxon>Archaea</taxon>
        <taxon>Methanobacteriati</taxon>
        <taxon>Methanobacteriota</taxon>
        <taxon>Stenosarchaea group</taxon>
        <taxon>Halobacteria</taxon>
        <taxon>Halobacteriales</taxon>
        <taxon>Haloarculaceae</taxon>
        <taxon>Haloarcula</taxon>
    </lineage>
</organism>
<dbReference type="Pfam" id="PF14907">
    <property type="entry name" value="NTP_transf_5"/>
    <property type="match status" value="1"/>
</dbReference>